<dbReference type="InterPro" id="IPR032675">
    <property type="entry name" value="LRR_dom_sf"/>
</dbReference>
<dbReference type="Proteomes" id="UP000249390">
    <property type="component" value="Unassembled WGS sequence"/>
</dbReference>
<reference evidence="1 2" key="1">
    <citation type="submission" date="2018-06" db="EMBL/GenBank/DDBJ databases">
        <title>The Genome of Cuscuta australis (Dodder) Provides Insight into the Evolution of Plant Parasitism.</title>
        <authorList>
            <person name="Liu H."/>
        </authorList>
    </citation>
    <scope>NUCLEOTIDE SEQUENCE [LARGE SCALE GENOMIC DNA]</scope>
    <source>
        <strain evidence="2">cv. Yunnan</strain>
        <tissue evidence="1">Vines</tissue>
    </source>
</reference>
<dbReference type="PANTHER" id="PTHR31639:SF256">
    <property type="entry name" value="OS07G0242900 PROTEIN"/>
    <property type="match status" value="1"/>
</dbReference>
<name>A0A328DK79_9ASTE</name>
<proteinExistence type="predicted"/>
<keyword evidence="2" id="KW-1185">Reference proteome</keyword>
<comment type="caution">
    <text evidence="1">The sequence shown here is derived from an EMBL/GenBank/DDBJ whole genome shotgun (WGS) entry which is preliminary data.</text>
</comment>
<organism evidence="1 2">
    <name type="scientific">Cuscuta australis</name>
    <dbReference type="NCBI Taxonomy" id="267555"/>
    <lineage>
        <taxon>Eukaryota</taxon>
        <taxon>Viridiplantae</taxon>
        <taxon>Streptophyta</taxon>
        <taxon>Embryophyta</taxon>
        <taxon>Tracheophyta</taxon>
        <taxon>Spermatophyta</taxon>
        <taxon>Magnoliopsida</taxon>
        <taxon>eudicotyledons</taxon>
        <taxon>Gunneridae</taxon>
        <taxon>Pentapetalae</taxon>
        <taxon>asterids</taxon>
        <taxon>lamiids</taxon>
        <taxon>Solanales</taxon>
        <taxon>Convolvulaceae</taxon>
        <taxon>Cuscuteae</taxon>
        <taxon>Cuscuta</taxon>
        <taxon>Cuscuta subgen. Grammica</taxon>
        <taxon>Cuscuta sect. Cleistogrammica</taxon>
    </lineage>
</organism>
<dbReference type="InterPro" id="IPR036047">
    <property type="entry name" value="F-box-like_dom_sf"/>
</dbReference>
<dbReference type="AlphaFoldDB" id="A0A328DK79"/>
<evidence type="ECO:0008006" key="3">
    <source>
        <dbReference type="Google" id="ProtNLM"/>
    </source>
</evidence>
<dbReference type="SUPFAM" id="SSF52047">
    <property type="entry name" value="RNI-like"/>
    <property type="match status" value="1"/>
</dbReference>
<dbReference type="Gene3D" id="3.80.10.10">
    <property type="entry name" value="Ribonuclease Inhibitor"/>
    <property type="match status" value="1"/>
</dbReference>
<dbReference type="EMBL" id="NQVE01000129">
    <property type="protein sequence ID" value="RAL45670.1"/>
    <property type="molecule type" value="Genomic_DNA"/>
</dbReference>
<dbReference type="PANTHER" id="PTHR31639">
    <property type="entry name" value="F-BOX PROTEIN-LIKE"/>
    <property type="match status" value="1"/>
</dbReference>
<dbReference type="SUPFAM" id="SSF81383">
    <property type="entry name" value="F-box domain"/>
    <property type="match status" value="1"/>
</dbReference>
<gene>
    <name evidence="1" type="ORF">DM860_009534</name>
</gene>
<sequence length="459" mass="52214">MARNNKRNRSGSRANTGDGCGGIVEEVPLEVIGDILSRVGVARDVIRASLTCSKWREAYLKHLHTLSFNVDDDEHVYRELPTCDLEILITKTLFQSPGLRRLSILMDEKHIFTATSVVGWLMFSRETLSELFYKARTSQPIDVLDVFGRQRLETLSLCDYTVTGVVPNFKRFPCLTSLSLCDVSIPVEGLQRLLLAIPKLEHVELTDMFLWGLNDDVYSAKETVKLHCPSLKFLSLTHLQPMDFILENGSRIEYVRVTRCGFCLFKIGGSKTLRHFNMSCARALLLEIEDGDNLESLEITRSDVAQSNLFPMKIRAPKLKTFRIWDSKIVEKGKGLVVDLEPLAVGSPQLSHLAIFCDNGSFCNISFGFSLSLEKVGVLEIGWEWDYIDGFCEWTEKVLRCCPNVRKLIVHGVVPKEASIPCPSKYLEDFGEHTSSMFEMMRKYQHIQVQFVFKYQLYA</sequence>
<protein>
    <recommendedName>
        <fullName evidence="3">F-box domain-containing protein</fullName>
    </recommendedName>
</protein>
<evidence type="ECO:0000313" key="1">
    <source>
        <dbReference type="EMBL" id="RAL45670.1"/>
    </source>
</evidence>
<accession>A0A328DK79</accession>
<evidence type="ECO:0000313" key="2">
    <source>
        <dbReference type="Proteomes" id="UP000249390"/>
    </source>
</evidence>